<dbReference type="SUPFAM" id="SSF51735">
    <property type="entry name" value="NAD(P)-binding Rossmann-fold domains"/>
    <property type="match status" value="1"/>
</dbReference>
<dbReference type="Gene3D" id="3.40.50.720">
    <property type="entry name" value="NAD(P)-binding Rossmann-like Domain"/>
    <property type="match status" value="1"/>
</dbReference>
<accession>A0A2B0X2H3</accession>
<evidence type="ECO:0000313" key="1">
    <source>
        <dbReference type="EMBL" id="PFL62389.1"/>
    </source>
</evidence>
<name>A0A2B0X2H3_BACAN</name>
<reference evidence="1 2" key="1">
    <citation type="submission" date="2017-09" db="EMBL/GenBank/DDBJ databases">
        <title>Large-scale bioinformatics analysis of Bacillus genomes uncovers conserved roles of natural products in bacterial physiology.</title>
        <authorList>
            <consortium name="Agbiome Team Llc"/>
            <person name="Bleich R.M."/>
            <person name="Grubbs K.J."/>
            <person name="Santa Maria K.C."/>
            <person name="Allen S.E."/>
            <person name="Farag S."/>
            <person name="Shank E.A."/>
            <person name="Bowers A."/>
        </authorList>
    </citation>
    <scope>NUCLEOTIDE SEQUENCE [LARGE SCALE GENOMIC DNA]</scope>
    <source>
        <strain evidence="1 2">AFS081271</strain>
    </source>
</reference>
<organism evidence="1 2">
    <name type="scientific">Bacillus anthracis</name>
    <name type="common">anthrax bacterium</name>
    <dbReference type="NCBI Taxonomy" id="1392"/>
    <lineage>
        <taxon>Bacteria</taxon>
        <taxon>Bacillati</taxon>
        <taxon>Bacillota</taxon>
        <taxon>Bacilli</taxon>
        <taxon>Bacillales</taxon>
        <taxon>Bacillaceae</taxon>
        <taxon>Bacillus</taxon>
        <taxon>Bacillus cereus group</taxon>
    </lineage>
</organism>
<protein>
    <submittedName>
        <fullName evidence="1">Short-chain dehydrogenase</fullName>
    </submittedName>
</protein>
<dbReference type="Proteomes" id="UP000222851">
    <property type="component" value="Unassembled WGS sequence"/>
</dbReference>
<dbReference type="STRING" id="261594.GBAA_2043"/>
<evidence type="ECO:0000313" key="2">
    <source>
        <dbReference type="Proteomes" id="UP000222851"/>
    </source>
</evidence>
<gene>
    <name evidence="1" type="ORF">COJ30_18030</name>
</gene>
<proteinExistence type="predicted"/>
<dbReference type="NCBIfam" id="NF006168">
    <property type="entry name" value="PRK08309.1"/>
    <property type="match status" value="1"/>
</dbReference>
<comment type="caution">
    <text evidence="1">The sequence shown here is derived from an EMBL/GenBank/DDBJ whole genome shotgun (WGS) entry which is preliminary data.</text>
</comment>
<dbReference type="EMBL" id="NUXH01000068">
    <property type="protein sequence ID" value="PFL62389.1"/>
    <property type="molecule type" value="Genomic_DNA"/>
</dbReference>
<sequence length="187" mass="21027">MHALVIGGTGMLKKVSMWLCEQEFHVSIIGRDEVKLENVKRESAIPESVTCLPLDYHNDDDVKLAITSTIERNGPITLVVAWIHSSAKDALSLICRELDMSSETYNVLHILGSKASRIASQKIGGTRCSYHRIILGFILEDTYGRWLTHEEISDGVIDGIESNCDEWIVGRVEPWELRPTLCYKLSN</sequence>
<dbReference type="RefSeq" id="WP_098556284.1">
    <property type="nucleotide sequence ID" value="NZ_NUXH01000068.1"/>
</dbReference>
<dbReference type="InterPro" id="IPR036291">
    <property type="entry name" value="NAD(P)-bd_dom_sf"/>
</dbReference>
<dbReference type="AlphaFoldDB" id="A0A2B0X2H3"/>